<dbReference type="Gene3D" id="3.40.190.10">
    <property type="entry name" value="Periplasmic binding protein-like II"/>
    <property type="match status" value="1"/>
</dbReference>
<accession>A0A9X4SBB7</accession>
<dbReference type="PIRSF" id="PIRSF017082">
    <property type="entry name" value="YflP"/>
    <property type="match status" value="1"/>
</dbReference>
<dbReference type="PANTHER" id="PTHR42928:SF5">
    <property type="entry name" value="BLR1237 PROTEIN"/>
    <property type="match status" value="1"/>
</dbReference>
<proteinExistence type="inferred from homology"/>
<dbReference type="SUPFAM" id="SSF53850">
    <property type="entry name" value="Periplasmic binding protein-like II"/>
    <property type="match status" value="1"/>
</dbReference>
<dbReference type="Pfam" id="PF03401">
    <property type="entry name" value="TctC"/>
    <property type="match status" value="1"/>
</dbReference>
<sequence>MRASPRPPSPRTRRRQLIALATLGATALLPGLVAAQGAWPSKPVRIVVPFAPGGTTDILARVLAPELSKALGQPVVVDNRGGAGGNIGADLVAKAPGDGYTLLMGTVGTHGINKSLYASLPYDPQKDFAPITLVAGVPNVMVMNAKRAQELGIQSVPDFVRYAKAHPGQLNMASSGNGTSIHLASELFKARTGIFMTHIPYRGSGPALKDLIGGQMDVMFDNLPSAMPHIQSGHLKAFAVTSAVRSDSMPELPTVAEAGALPGFEASSWFGLLAPAGTPPDIVNRLQQETTKALNLPAVKARLLSLGAIPGGDTPQAFARQIEAEISKWAPVVKASGAKVD</sequence>
<evidence type="ECO:0000313" key="2">
    <source>
        <dbReference type="EMBL" id="MDG5975243.1"/>
    </source>
</evidence>
<dbReference type="Proteomes" id="UP001152876">
    <property type="component" value="Unassembled WGS sequence"/>
</dbReference>
<dbReference type="PANTHER" id="PTHR42928">
    <property type="entry name" value="TRICARBOXYLATE-BINDING PROTEIN"/>
    <property type="match status" value="1"/>
</dbReference>
<dbReference type="AlphaFoldDB" id="A0A9X4SBB7"/>
<dbReference type="InterPro" id="IPR005064">
    <property type="entry name" value="BUG"/>
</dbReference>
<evidence type="ECO:0000256" key="1">
    <source>
        <dbReference type="ARBA" id="ARBA00006987"/>
    </source>
</evidence>
<comment type="similarity">
    <text evidence="1">Belongs to the UPF0065 (bug) family.</text>
</comment>
<name>A0A9X4SBB7_9BURK</name>
<keyword evidence="3" id="KW-1185">Reference proteome</keyword>
<organism evidence="2 3">
    <name type="scientific">Hydrogenophaga taeniospiralis CCUG 15921</name>
    <dbReference type="NCBI Taxonomy" id="1281780"/>
    <lineage>
        <taxon>Bacteria</taxon>
        <taxon>Pseudomonadati</taxon>
        <taxon>Pseudomonadota</taxon>
        <taxon>Betaproteobacteria</taxon>
        <taxon>Burkholderiales</taxon>
        <taxon>Comamonadaceae</taxon>
        <taxon>Hydrogenophaga</taxon>
    </lineage>
</organism>
<dbReference type="EMBL" id="AOGK01000006">
    <property type="protein sequence ID" value="MDG5975243.1"/>
    <property type="molecule type" value="Genomic_DNA"/>
</dbReference>
<dbReference type="RefSeq" id="WP_068167501.1">
    <property type="nucleotide sequence ID" value="NZ_AOGK01000006.1"/>
</dbReference>
<comment type="caution">
    <text evidence="2">The sequence shown here is derived from an EMBL/GenBank/DDBJ whole genome shotgun (WGS) entry which is preliminary data.</text>
</comment>
<reference evidence="2" key="1">
    <citation type="submission" date="2013-01" db="EMBL/GenBank/DDBJ databases">
        <title>Genome draft of Hydrogenophaga taeniospiralis 2K1.</title>
        <authorList>
            <person name="Gomila M."/>
            <person name="Lalucat J."/>
        </authorList>
    </citation>
    <scope>NUCLEOTIDE SEQUENCE</scope>
    <source>
        <strain evidence="2">CCUG 15921</strain>
    </source>
</reference>
<dbReference type="InterPro" id="IPR042100">
    <property type="entry name" value="Bug_dom1"/>
</dbReference>
<protein>
    <recommendedName>
        <fullName evidence="4">MFS transporter</fullName>
    </recommendedName>
</protein>
<gene>
    <name evidence="2" type="ORF">H010_08296</name>
</gene>
<evidence type="ECO:0000313" key="3">
    <source>
        <dbReference type="Proteomes" id="UP001152876"/>
    </source>
</evidence>
<dbReference type="Gene3D" id="3.40.190.150">
    <property type="entry name" value="Bordetella uptake gene, domain 1"/>
    <property type="match status" value="1"/>
</dbReference>
<dbReference type="OrthoDB" id="8678477at2"/>
<dbReference type="CDD" id="cd13578">
    <property type="entry name" value="PBP2_Bug27"/>
    <property type="match status" value="1"/>
</dbReference>
<evidence type="ECO:0008006" key="4">
    <source>
        <dbReference type="Google" id="ProtNLM"/>
    </source>
</evidence>